<dbReference type="PANTHER" id="PTHR24113">
    <property type="entry name" value="RAN GTPASE-ACTIVATING PROTEIN 1"/>
    <property type="match status" value="1"/>
</dbReference>
<keyword evidence="1" id="KW-0343">GTPase activation</keyword>
<dbReference type="PANTHER" id="PTHR24113:SF12">
    <property type="entry name" value="RAN GTPASE-ACTIVATING PROTEIN 1"/>
    <property type="match status" value="1"/>
</dbReference>
<keyword evidence="2" id="KW-0433">Leucine-rich repeat</keyword>
<evidence type="ECO:0000256" key="5">
    <source>
        <dbReference type="SAM" id="MobiDB-lite"/>
    </source>
</evidence>
<accession>A0ABR2KGD6</accession>
<dbReference type="SMART" id="SM00368">
    <property type="entry name" value="LRR_RI"/>
    <property type="match status" value="8"/>
</dbReference>
<organism evidence="6 7">
    <name type="scientific">Tritrichomonas musculus</name>
    <dbReference type="NCBI Taxonomy" id="1915356"/>
    <lineage>
        <taxon>Eukaryota</taxon>
        <taxon>Metamonada</taxon>
        <taxon>Parabasalia</taxon>
        <taxon>Tritrichomonadida</taxon>
        <taxon>Tritrichomonadidae</taxon>
        <taxon>Tritrichomonas</taxon>
    </lineage>
</organism>
<comment type="caution">
    <text evidence="6">The sequence shown here is derived from an EMBL/GenBank/DDBJ whole genome shotgun (WGS) entry which is preliminary data.</text>
</comment>
<dbReference type="InterPro" id="IPR032675">
    <property type="entry name" value="LRR_dom_sf"/>
</dbReference>
<dbReference type="Gene3D" id="3.80.10.10">
    <property type="entry name" value="Ribonuclease Inhibitor"/>
    <property type="match status" value="4"/>
</dbReference>
<evidence type="ECO:0000256" key="2">
    <source>
        <dbReference type="ARBA" id="ARBA00022614"/>
    </source>
</evidence>
<evidence type="ECO:0000256" key="3">
    <source>
        <dbReference type="ARBA" id="ARBA00022737"/>
    </source>
</evidence>
<keyword evidence="4" id="KW-0175">Coiled coil</keyword>
<name>A0ABR2KGD6_9EUKA</name>
<dbReference type="Pfam" id="PF13516">
    <property type="entry name" value="LRR_6"/>
    <property type="match status" value="5"/>
</dbReference>
<dbReference type="EMBL" id="JAPFFF010000005">
    <property type="protein sequence ID" value="KAK8890182.1"/>
    <property type="molecule type" value="Genomic_DNA"/>
</dbReference>
<dbReference type="SUPFAM" id="SSF52047">
    <property type="entry name" value="RNI-like"/>
    <property type="match status" value="1"/>
</dbReference>
<feature type="region of interest" description="Disordered" evidence="5">
    <location>
        <begin position="703"/>
        <end position="742"/>
    </location>
</feature>
<feature type="coiled-coil region" evidence="4">
    <location>
        <begin position="502"/>
        <end position="578"/>
    </location>
</feature>
<evidence type="ECO:0000256" key="1">
    <source>
        <dbReference type="ARBA" id="ARBA00022468"/>
    </source>
</evidence>
<feature type="compositionally biased region" description="Basic residues" evidence="5">
    <location>
        <begin position="705"/>
        <end position="719"/>
    </location>
</feature>
<evidence type="ECO:0008006" key="8">
    <source>
        <dbReference type="Google" id="ProtNLM"/>
    </source>
</evidence>
<sequence length="742" mass="85370">MKRLLNNSYKRNVDSRINRIVALHKALPRPQVIHKTRCRSTSVITQNLNHMLNEQDARYIFKAKWDDLEIPQSKSAEQRFVDQFFHSIKKKSLNFGSYGLGPKAAKAFLEIISTQTHFYLLDLSSNKLGDEGAYYISQYLSCNPSIISLDLRSNNITSEGFVNIFKALKNNINICYLDISAIDGIDRNKLGVNGCQELSKLLMSNDILTNLNLSMSGIPIDSCSILSKALSVNKALVWLDVSGNRFGHSGLNKLFSEENSLGLLEYINLSKNDITDLASTSICRQLSMPNYIKTIDLSYNKLSNTFLKKLLTSIQSGQIQNLYLSHNLFDNESGEIIRSILFDVLSLQTLNLSSNPLRDESVRLISKGLKETPNRFLKCLDLSDTSIGNLGAVKLAKALLKNESLEKLLLNNNTISDEGGIALFKSLCQNKTLLFIGLQSNEMTDESAQSIYEVLLRNNTIRDINIDFNDFSYRRHVHLKEMILEHKKMMNSNITEYASRHIELLKEDEKKLFKVREKLEKQQKEVNKTLEEKNQKERFFQDLKSKKSKETIESDNKLLELKKEYEELHEKRLDFQSKYRDLRISIDAQQKNAESEYQKITAKRQHAAARLHRANTKKLEIEVESTRELDDLKMQLDMIKEQLSQIIIQAHKEQDEIIRIDEERNSDEEESRISKKSFKNIELESMGPNLNDEKRVMTSIEEKRKRINKKSNKSKKVKQRLNTASGAPIVRPQLQTDVFESI</sequence>
<feature type="coiled-coil region" evidence="4">
    <location>
        <begin position="622"/>
        <end position="649"/>
    </location>
</feature>
<dbReference type="InterPro" id="IPR001611">
    <property type="entry name" value="Leu-rich_rpt"/>
</dbReference>
<evidence type="ECO:0000313" key="7">
    <source>
        <dbReference type="Proteomes" id="UP001470230"/>
    </source>
</evidence>
<feature type="compositionally biased region" description="Polar residues" evidence="5">
    <location>
        <begin position="733"/>
        <end position="742"/>
    </location>
</feature>
<evidence type="ECO:0000313" key="6">
    <source>
        <dbReference type="EMBL" id="KAK8890182.1"/>
    </source>
</evidence>
<reference evidence="6 7" key="1">
    <citation type="submission" date="2024-04" db="EMBL/GenBank/DDBJ databases">
        <title>Tritrichomonas musculus Genome.</title>
        <authorList>
            <person name="Alves-Ferreira E."/>
            <person name="Grigg M."/>
            <person name="Lorenzi H."/>
            <person name="Galac M."/>
        </authorList>
    </citation>
    <scope>NUCLEOTIDE SEQUENCE [LARGE SCALE GENOMIC DNA]</scope>
    <source>
        <strain evidence="6 7">EAF2021</strain>
    </source>
</reference>
<dbReference type="InterPro" id="IPR027038">
    <property type="entry name" value="RanGap"/>
</dbReference>
<dbReference type="Proteomes" id="UP001470230">
    <property type="component" value="Unassembled WGS sequence"/>
</dbReference>
<evidence type="ECO:0000256" key="4">
    <source>
        <dbReference type="SAM" id="Coils"/>
    </source>
</evidence>
<gene>
    <name evidence="6" type="ORF">M9Y10_034951</name>
</gene>
<proteinExistence type="predicted"/>
<keyword evidence="3" id="KW-0677">Repeat</keyword>
<protein>
    <recommendedName>
        <fullName evidence="8">Leucine Rich Repeat family protein</fullName>
    </recommendedName>
</protein>
<keyword evidence="7" id="KW-1185">Reference proteome</keyword>